<sequence length="139" mass="15821">MDSKKLELATLITGSIAILLAIYFGFIAASALSSSKIINYIFALAFFVFIAYNYIKSTEYEKIKKQLIDEISELNNRIESLTADLNKKTAEIENLNADLSDRDKKIAEVENENKKLQQKVENLEEKIQELSKRIDNPTV</sequence>
<keyword evidence="4" id="KW-1185">Reference proteome</keyword>
<keyword evidence="2" id="KW-0472">Membrane</keyword>
<evidence type="ECO:0000313" key="3">
    <source>
        <dbReference type="EMBL" id="GCD77578.1"/>
    </source>
</evidence>
<organism evidence="3 4">
    <name type="scientific">Thermaurantimonas aggregans</name>
    <dbReference type="NCBI Taxonomy" id="2173829"/>
    <lineage>
        <taxon>Bacteria</taxon>
        <taxon>Pseudomonadati</taxon>
        <taxon>Bacteroidota</taxon>
        <taxon>Flavobacteriia</taxon>
        <taxon>Flavobacteriales</taxon>
        <taxon>Schleiferiaceae</taxon>
        <taxon>Thermaurantimonas</taxon>
    </lineage>
</organism>
<dbReference type="Gene3D" id="1.20.5.340">
    <property type="match status" value="1"/>
</dbReference>
<dbReference type="RefSeq" id="WP_124397641.1">
    <property type="nucleotide sequence ID" value="NZ_BHZE01000008.1"/>
</dbReference>
<gene>
    <name evidence="3" type="ORF">JCM31826_10600</name>
</gene>
<feature type="coiled-coil region" evidence="1">
    <location>
        <begin position="57"/>
        <end position="133"/>
    </location>
</feature>
<evidence type="ECO:0000256" key="1">
    <source>
        <dbReference type="SAM" id="Coils"/>
    </source>
</evidence>
<keyword evidence="2" id="KW-1133">Transmembrane helix</keyword>
<evidence type="ECO:0000256" key="2">
    <source>
        <dbReference type="SAM" id="Phobius"/>
    </source>
</evidence>
<feature type="transmembrane region" description="Helical" evidence="2">
    <location>
        <begin position="37"/>
        <end position="55"/>
    </location>
</feature>
<proteinExistence type="predicted"/>
<name>A0A401XKP7_9FLAO</name>
<evidence type="ECO:0000313" key="4">
    <source>
        <dbReference type="Proteomes" id="UP000286715"/>
    </source>
</evidence>
<dbReference type="AlphaFoldDB" id="A0A401XKP7"/>
<accession>A0A401XKP7</accession>
<dbReference type="Proteomes" id="UP000286715">
    <property type="component" value="Unassembled WGS sequence"/>
</dbReference>
<protein>
    <submittedName>
        <fullName evidence="3">Uncharacterized protein</fullName>
    </submittedName>
</protein>
<feature type="transmembrane region" description="Helical" evidence="2">
    <location>
        <begin position="12"/>
        <end position="31"/>
    </location>
</feature>
<keyword evidence="1" id="KW-0175">Coiled coil</keyword>
<dbReference type="EMBL" id="BHZE01000008">
    <property type="protein sequence ID" value="GCD77578.1"/>
    <property type="molecule type" value="Genomic_DNA"/>
</dbReference>
<reference evidence="3 4" key="1">
    <citation type="submission" date="2018-11" db="EMBL/GenBank/DDBJ databases">
        <title>Schleiferia aggregans sp. nov., a moderately thermophilic heterotrophic bacterium isolated from microbial mats at a terrestrial hot spring.</title>
        <authorList>
            <person name="Iino T."/>
            <person name="Ohkuma M."/>
            <person name="Haruta S."/>
        </authorList>
    </citation>
    <scope>NUCLEOTIDE SEQUENCE [LARGE SCALE GENOMIC DNA]</scope>
    <source>
        <strain evidence="3 4">LA</strain>
    </source>
</reference>
<keyword evidence="2" id="KW-0812">Transmembrane</keyword>
<dbReference type="SUPFAM" id="SSF90257">
    <property type="entry name" value="Myosin rod fragments"/>
    <property type="match status" value="1"/>
</dbReference>
<comment type="caution">
    <text evidence="3">The sequence shown here is derived from an EMBL/GenBank/DDBJ whole genome shotgun (WGS) entry which is preliminary data.</text>
</comment>